<feature type="transmembrane region" description="Helical" evidence="1">
    <location>
        <begin position="134"/>
        <end position="150"/>
    </location>
</feature>
<dbReference type="EMBL" id="BJYT01000001">
    <property type="protein sequence ID" value="GEO07628.1"/>
    <property type="molecule type" value="Genomic_DNA"/>
</dbReference>
<feature type="transmembrane region" description="Helical" evidence="1">
    <location>
        <begin position="110"/>
        <end position="127"/>
    </location>
</feature>
<feature type="transmembrane region" description="Helical" evidence="1">
    <location>
        <begin position="59"/>
        <end position="79"/>
    </location>
</feature>
<sequence>MSFVFSEVAYKNIQVSIEVFEEALDKIDPRKVLYLYLILYFLSGVLSRSAFAFGGLTQVFINIALLKWAGFVLLGYLSFKYKEYRIFFAVAFILDFVGGFFSFFSSFKDVFFYTAVIVMTFISKIDFKVSLRSVVVVTSLFYMAVVWTVIKGDYRSFLNEGSGQQVVNVSQERAFDKLSGLVSSVNKESINEGVRSFFYRLQYVYHFAKSIDMVPANIPYQHGAVWRETVEFVVVPRMLNPNKGSLDNSLKASKFTGIQFSGASRGVSFSLGYFADCYVDFGVPGMFIALAIIAFIFAKIYRFFLLKATGNIVVNYAIVIAFFVQFSFFEMDGTFMFGRLFTSFIVFLVLKYTLFSKMEKFISY</sequence>
<evidence type="ECO:0000256" key="1">
    <source>
        <dbReference type="SAM" id="Phobius"/>
    </source>
</evidence>
<evidence type="ECO:0000313" key="2">
    <source>
        <dbReference type="EMBL" id="GEO07628.1"/>
    </source>
</evidence>
<feature type="transmembrane region" description="Helical" evidence="1">
    <location>
        <begin position="33"/>
        <end position="53"/>
    </location>
</feature>
<keyword evidence="1" id="KW-0812">Transmembrane</keyword>
<reference evidence="2 3" key="1">
    <citation type="submission" date="2019-07" db="EMBL/GenBank/DDBJ databases">
        <title>Whole genome shotgun sequence of Segetibacter aerophilus NBRC 106135.</title>
        <authorList>
            <person name="Hosoyama A."/>
            <person name="Uohara A."/>
            <person name="Ohji S."/>
            <person name="Ichikawa N."/>
        </authorList>
    </citation>
    <scope>NUCLEOTIDE SEQUENCE [LARGE SCALE GENOMIC DNA]</scope>
    <source>
        <strain evidence="2 3">NBRC 106135</strain>
    </source>
</reference>
<keyword evidence="1" id="KW-0472">Membrane</keyword>
<name>A0A512B6Q9_9BACT</name>
<comment type="caution">
    <text evidence="2">The sequence shown here is derived from an EMBL/GenBank/DDBJ whole genome shotgun (WGS) entry which is preliminary data.</text>
</comment>
<feature type="transmembrane region" description="Helical" evidence="1">
    <location>
        <begin position="335"/>
        <end position="354"/>
    </location>
</feature>
<evidence type="ECO:0008006" key="4">
    <source>
        <dbReference type="Google" id="ProtNLM"/>
    </source>
</evidence>
<feature type="transmembrane region" description="Helical" evidence="1">
    <location>
        <begin position="313"/>
        <end position="329"/>
    </location>
</feature>
<evidence type="ECO:0000313" key="3">
    <source>
        <dbReference type="Proteomes" id="UP000321513"/>
    </source>
</evidence>
<organism evidence="2 3">
    <name type="scientific">Segetibacter aerophilus</name>
    <dbReference type="NCBI Taxonomy" id="670293"/>
    <lineage>
        <taxon>Bacteria</taxon>
        <taxon>Pseudomonadati</taxon>
        <taxon>Bacteroidota</taxon>
        <taxon>Chitinophagia</taxon>
        <taxon>Chitinophagales</taxon>
        <taxon>Chitinophagaceae</taxon>
        <taxon>Segetibacter</taxon>
    </lineage>
</organism>
<protein>
    <recommendedName>
        <fullName evidence="4">O-antigen polysaccharide polymerase Wzy</fullName>
    </recommendedName>
</protein>
<dbReference type="Proteomes" id="UP000321513">
    <property type="component" value="Unassembled WGS sequence"/>
</dbReference>
<dbReference type="AlphaFoldDB" id="A0A512B6Q9"/>
<gene>
    <name evidence="2" type="ORF">SAE01_01240</name>
</gene>
<keyword evidence="3" id="KW-1185">Reference proteome</keyword>
<feature type="transmembrane region" description="Helical" evidence="1">
    <location>
        <begin position="86"/>
        <end position="104"/>
    </location>
</feature>
<keyword evidence="1" id="KW-1133">Transmembrane helix</keyword>
<feature type="transmembrane region" description="Helical" evidence="1">
    <location>
        <begin position="281"/>
        <end position="301"/>
    </location>
</feature>
<accession>A0A512B6Q9</accession>
<proteinExistence type="predicted"/>